<name>A0A804J4K5_MUSAM</name>
<comment type="pathway">
    <text evidence="4">Amino-acid biosynthesis; L-isoleucine biosynthesis; 2-oxobutanoate from L-threonine: step 1/1.</text>
</comment>
<dbReference type="InterPro" id="IPR001721">
    <property type="entry name" value="TD_ACT-like"/>
</dbReference>
<dbReference type="InterPro" id="IPR050147">
    <property type="entry name" value="Ser/Thr_Dehydratase"/>
</dbReference>
<dbReference type="EnsemblPlants" id="Ma05_t15020.1">
    <property type="protein sequence ID" value="Ma05_p15020.1"/>
    <property type="gene ID" value="Ma05_g15020"/>
</dbReference>
<evidence type="ECO:0000259" key="15">
    <source>
        <dbReference type="Pfam" id="PF00585"/>
    </source>
</evidence>
<dbReference type="PANTHER" id="PTHR48078">
    <property type="entry name" value="THREONINE DEHYDRATASE, MITOCHONDRIAL-RELATED"/>
    <property type="match status" value="1"/>
</dbReference>
<evidence type="ECO:0000256" key="3">
    <source>
        <dbReference type="ARBA" id="ARBA00004229"/>
    </source>
</evidence>
<dbReference type="AlphaFoldDB" id="A0A804J4K5"/>
<keyword evidence="18" id="KW-1185">Reference proteome</keyword>
<evidence type="ECO:0000256" key="10">
    <source>
        <dbReference type="ARBA" id="ARBA00022640"/>
    </source>
</evidence>
<evidence type="ECO:0000256" key="13">
    <source>
        <dbReference type="ARBA" id="ARBA00023239"/>
    </source>
</evidence>
<evidence type="ECO:0000256" key="12">
    <source>
        <dbReference type="ARBA" id="ARBA00022898"/>
    </source>
</evidence>
<dbReference type="InterPro" id="IPR045865">
    <property type="entry name" value="ACT-like_dom_sf"/>
</dbReference>
<reference evidence="16" key="1">
    <citation type="submission" date="2021-03" db="EMBL/GenBank/DDBJ databases">
        <authorList>
            <consortium name="Genoscope - CEA"/>
            <person name="William W."/>
        </authorList>
    </citation>
    <scope>NUCLEOTIDE SEQUENCE</scope>
    <source>
        <strain evidence="16">Doubled-haploid Pahang</strain>
    </source>
</reference>
<evidence type="ECO:0000313" key="16">
    <source>
        <dbReference type="EMBL" id="CAG1838535.1"/>
    </source>
</evidence>
<reference evidence="17" key="2">
    <citation type="submission" date="2021-05" db="UniProtKB">
        <authorList>
            <consortium name="EnsemblPlants"/>
        </authorList>
    </citation>
    <scope>IDENTIFICATION</scope>
    <source>
        <strain evidence="17">subsp. malaccensis</strain>
    </source>
</reference>
<keyword evidence="14" id="KW-0100">Branched-chain amino acid biosynthesis</keyword>
<dbReference type="Gene3D" id="3.40.1020.10">
    <property type="entry name" value="Biosynthetic Threonine Deaminase, Domain 3"/>
    <property type="match status" value="1"/>
</dbReference>
<evidence type="ECO:0000256" key="9">
    <source>
        <dbReference type="ARBA" id="ARBA00022624"/>
    </source>
</evidence>
<dbReference type="EC" id="4.3.1.19" evidence="6"/>
<evidence type="ECO:0000256" key="6">
    <source>
        <dbReference type="ARBA" id="ARBA00012096"/>
    </source>
</evidence>
<evidence type="ECO:0000256" key="7">
    <source>
        <dbReference type="ARBA" id="ARBA00022528"/>
    </source>
</evidence>
<keyword evidence="13" id="KW-0456">Lyase</keyword>
<sequence>MLVGNVRLCLQLFYQRSMGVFKTFCKLVGSMNITEVKYRYDSCREDALVLYRQVRCSFIPSISYSKCTMVNRMKSAQFQTINLTNYDLAKDHLRYFVMPELCNTKKQKRRHRGEGDRQPGALVKFLDSFSPRWKISLFHYRAQGETGANVLVGIQVPKENMQEFKRRAQDLAYEYTYDNESYCLPMQ</sequence>
<evidence type="ECO:0000256" key="14">
    <source>
        <dbReference type="ARBA" id="ARBA00023304"/>
    </source>
</evidence>
<comment type="similarity">
    <text evidence="5">Belongs to the serine/threonine dehydratase family.</text>
</comment>
<comment type="subcellular location">
    <subcellularLocation>
        <location evidence="3">Plastid</location>
        <location evidence="3">Chloroplast</location>
    </subcellularLocation>
</comment>
<evidence type="ECO:0000256" key="4">
    <source>
        <dbReference type="ARBA" id="ARBA00004810"/>
    </source>
</evidence>
<evidence type="ECO:0000256" key="8">
    <source>
        <dbReference type="ARBA" id="ARBA00022605"/>
    </source>
</evidence>
<keyword evidence="12" id="KW-0663">Pyridoxal phosphate</keyword>
<dbReference type="Proteomes" id="UP000012960">
    <property type="component" value="Unplaced"/>
</dbReference>
<dbReference type="InParanoid" id="A0A804J4K5"/>
<evidence type="ECO:0000313" key="17">
    <source>
        <dbReference type="EnsemblPlants" id="Ma05_p15020.1"/>
    </source>
</evidence>
<evidence type="ECO:0000256" key="5">
    <source>
        <dbReference type="ARBA" id="ARBA00010869"/>
    </source>
</evidence>
<comment type="catalytic activity">
    <reaction evidence="1">
        <text>L-threonine = 2-oxobutanoate + NH4(+)</text>
        <dbReference type="Rhea" id="RHEA:22108"/>
        <dbReference type="ChEBI" id="CHEBI:16763"/>
        <dbReference type="ChEBI" id="CHEBI:28938"/>
        <dbReference type="ChEBI" id="CHEBI:57926"/>
        <dbReference type="EC" id="4.3.1.19"/>
    </reaction>
</comment>
<evidence type="ECO:0000256" key="1">
    <source>
        <dbReference type="ARBA" id="ARBA00001274"/>
    </source>
</evidence>
<keyword evidence="8" id="KW-0028">Amino-acid biosynthesis</keyword>
<dbReference type="CDD" id="cd04907">
    <property type="entry name" value="ACT_ThrD-I_2"/>
    <property type="match status" value="1"/>
</dbReference>
<dbReference type="GO" id="GO:0009507">
    <property type="term" value="C:chloroplast"/>
    <property type="evidence" value="ECO:0007669"/>
    <property type="project" value="UniProtKB-SubCell"/>
</dbReference>
<organism evidence="17 18">
    <name type="scientific">Musa acuminata subsp. malaccensis</name>
    <name type="common">Wild banana</name>
    <name type="synonym">Musa malaccensis</name>
    <dbReference type="NCBI Taxonomy" id="214687"/>
    <lineage>
        <taxon>Eukaryota</taxon>
        <taxon>Viridiplantae</taxon>
        <taxon>Streptophyta</taxon>
        <taxon>Embryophyta</taxon>
        <taxon>Tracheophyta</taxon>
        <taxon>Spermatophyta</taxon>
        <taxon>Magnoliopsida</taxon>
        <taxon>Liliopsida</taxon>
        <taxon>Zingiberales</taxon>
        <taxon>Musaceae</taxon>
        <taxon>Musa</taxon>
    </lineage>
</organism>
<gene>
    <name evidence="16" type="ORF">GSMUA_267120.1</name>
</gene>
<dbReference type="Pfam" id="PF00585">
    <property type="entry name" value="Thr_dehydrat_C"/>
    <property type="match status" value="2"/>
</dbReference>
<comment type="cofactor">
    <cofactor evidence="2">
        <name>pyridoxal 5'-phosphate</name>
        <dbReference type="ChEBI" id="CHEBI:597326"/>
    </cofactor>
</comment>
<dbReference type="PANTHER" id="PTHR48078:SF11">
    <property type="entry name" value="THREONINE DEHYDRATASE, MITOCHONDRIAL"/>
    <property type="match status" value="1"/>
</dbReference>
<dbReference type="GO" id="GO:0009097">
    <property type="term" value="P:isoleucine biosynthetic process"/>
    <property type="evidence" value="ECO:0007669"/>
    <property type="project" value="UniProtKB-KW"/>
</dbReference>
<dbReference type="EMBL" id="HG996470">
    <property type="protein sequence ID" value="CAG1838535.1"/>
    <property type="molecule type" value="Genomic_DNA"/>
</dbReference>
<evidence type="ECO:0000256" key="11">
    <source>
        <dbReference type="ARBA" id="ARBA00022737"/>
    </source>
</evidence>
<dbReference type="InterPro" id="IPR038110">
    <property type="entry name" value="TD_ACT-like_sf"/>
</dbReference>
<keyword evidence="11" id="KW-0677">Repeat</keyword>
<accession>A0A804J4K5</accession>
<protein>
    <recommendedName>
        <fullName evidence="6">threonine ammonia-lyase</fullName>
        <ecNumber evidence="6">4.3.1.19</ecNumber>
    </recommendedName>
</protein>
<dbReference type="FunFam" id="3.40.1020.10:FF:000003">
    <property type="entry name" value="Threonine dehydratase"/>
    <property type="match status" value="1"/>
</dbReference>
<dbReference type="SUPFAM" id="SSF55021">
    <property type="entry name" value="ACT-like"/>
    <property type="match status" value="2"/>
</dbReference>
<feature type="domain" description="ACT-like" evidence="15">
    <location>
        <begin position="118"/>
        <end position="180"/>
    </location>
</feature>
<evidence type="ECO:0000313" key="18">
    <source>
        <dbReference type="Proteomes" id="UP000012960"/>
    </source>
</evidence>
<evidence type="ECO:0000256" key="2">
    <source>
        <dbReference type="ARBA" id="ARBA00001933"/>
    </source>
</evidence>
<proteinExistence type="inferred from homology"/>
<keyword evidence="9" id="KW-0412">Isoleucine biosynthesis</keyword>
<dbReference type="GO" id="GO:0004794">
    <property type="term" value="F:threonine deaminase activity"/>
    <property type="evidence" value="ECO:0007669"/>
    <property type="project" value="UniProtKB-EC"/>
</dbReference>
<keyword evidence="7" id="KW-0150">Chloroplast</keyword>
<feature type="domain" description="ACT-like" evidence="15">
    <location>
        <begin position="17"/>
        <end position="93"/>
    </location>
</feature>
<keyword evidence="10" id="KW-0934">Plastid</keyword>
<dbReference type="Gramene" id="Ma05_t15020.1">
    <property type="protein sequence ID" value="Ma05_p15020.1"/>
    <property type="gene ID" value="Ma05_g15020"/>
</dbReference>